<keyword evidence="2" id="KW-1185">Reference proteome</keyword>
<protein>
    <submittedName>
        <fullName evidence="1">Uncharacterized protein</fullName>
    </submittedName>
</protein>
<proteinExistence type="predicted"/>
<comment type="caution">
    <text evidence="1">The sequence shown here is derived from an EMBL/GenBank/DDBJ whole genome shotgun (WGS) entry which is preliminary data.</text>
</comment>
<gene>
    <name evidence="1" type="ORF">L1987_42724</name>
</gene>
<name>A0ACB9GJE9_9ASTR</name>
<dbReference type="EMBL" id="CM042031">
    <property type="protein sequence ID" value="KAI3783638.1"/>
    <property type="molecule type" value="Genomic_DNA"/>
</dbReference>
<accession>A0ACB9GJE9</accession>
<sequence>MEFNSIVKIGCACKMDESVNAKDGLFVNQLIWKTVVDYAVNFNYAVNFEDAENILQIAIDKFRYSLFDVGPPIAVIECPDVSLMKSRIPALGC</sequence>
<dbReference type="Proteomes" id="UP001056120">
    <property type="component" value="Linkage Group LG14"/>
</dbReference>
<evidence type="ECO:0000313" key="1">
    <source>
        <dbReference type="EMBL" id="KAI3783638.1"/>
    </source>
</evidence>
<reference evidence="2" key="1">
    <citation type="journal article" date="2022" name="Mol. Ecol. Resour.">
        <title>The genomes of chicory, endive, great burdock and yacon provide insights into Asteraceae palaeo-polyploidization history and plant inulin production.</title>
        <authorList>
            <person name="Fan W."/>
            <person name="Wang S."/>
            <person name="Wang H."/>
            <person name="Wang A."/>
            <person name="Jiang F."/>
            <person name="Liu H."/>
            <person name="Zhao H."/>
            <person name="Xu D."/>
            <person name="Zhang Y."/>
        </authorList>
    </citation>
    <scope>NUCLEOTIDE SEQUENCE [LARGE SCALE GENOMIC DNA]</scope>
    <source>
        <strain evidence="2">cv. Yunnan</strain>
    </source>
</reference>
<reference evidence="1 2" key="2">
    <citation type="journal article" date="2022" name="Mol. Ecol. Resour.">
        <title>The genomes of chicory, endive, great burdock and yacon provide insights into Asteraceae paleo-polyploidization history and plant inulin production.</title>
        <authorList>
            <person name="Fan W."/>
            <person name="Wang S."/>
            <person name="Wang H."/>
            <person name="Wang A."/>
            <person name="Jiang F."/>
            <person name="Liu H."/>
            <person name="Zhao H."/>
            <person name="Xu D."/>
            <person name="Zhang Y."/>
        </authorList>
    </citation>
    <scope>NUCLEOTIDE SEQUENCE [LARGE SCALE GENOMIC DNA]</scope>
    <source>
        <strain evidence="2">cv. Yunnan</strain>
        <tissue evidence="1">Leaves</tissue>
    </source>
</reference>
<evidence type="ECO:0000313" key="2">
    <source>
        <dbReference type="Proteomes" id="UP001056120"/>
    </source>
</evidence>
<organism evidence="1 2">
    <name type="scientific">Smallanthus sonchifolius</name>
    <dbReference type="NCBI Taxonomy" id="185202"/>
    <lineage>
        <taxon>Eukaryota</taxon>
        <taxon>Viridiplantae</taxon>
        <taxon>Streptophyta</taxon>
        <taxon>Embryophyta</taxon>
        <taxon>Tracheophyta</taxon>
        <taxon>Spermatophyta</taxon>
        <taxon>Magnoliopsida</taxon>
        <taxon>eudicotyledons</taxon>
        <taxon>Gunneridae</taxon>
        <taxon>Pentapetalae</taxon>
        <taxon>asterids</taxon>
        <taxon>campanulids</taxon>
        <taxon>Asterales</taxon>
        <taxon>Asteraceae</taxon>
        <taxon>Asteroideae</taxon>
        <taxon>Heliantheae alliance</taxon>
        <taxon>Millerieae</taxon>
        <taxon>Smallanthus</taxon>
    </lineage>
</organism>